<dbReference type="EMBL" id="MOXJ01000030">
    <property type="protein sequence ID" value="PDO09705.1"/>
    <property type="molecule type" value="Genomic_DNA"/>
</dbReference>
<dbReference type="AlphaFoldDB" id="A0A2A6DY93"/>
<keyword evidence="1" id="KW-1133">Transmembrane helix</keyword>
<protein>
    <recommendedName>
        <fullName evidence="2">Uncharacterized protein YyaB-like PH domain-containing protein</fullName>
    </recommendedName>
</protein>
<name>A0A2A6DY93_9BACL</name>
<evidence type="ECO:0000313" key="4">
    <source>
        <dbReference type="Proteomes" id="UP000243688"/>
    </source>
</evidence>
<dbReference type="GO" id="GO:0030153">
    <property type="term" value="P:bacteriocin immunity"/>
    <property type="evidence" value="ECO:0007669"/>
    <property type="project" value="InterPro"/>
</dbReference>
<evidence type="ECO:0000313" key="3">
    <source>
        <dbReference type="EMBL" id="PDO09705.1"/>
    </source>
</evidence>
<sequence>MRFEPKRDARLGALLWTAAAGGFVLSVAAAVRDARAWPFVLVGCAALLAVSWLWTGTYYVVAERWLLMRVGPFRKIADLGEIRSVRPARWRRPNAACSFEGLEIAFERRVWRVSPDDADRFMEAILARRPDLRVVPDGGSPVARGRCR</sequence>
<gene>
    <name evidence="3" type="ORF">BLM47_11100</name>
</gene>
<comment type="caution">
    <text evidence="3">The sequence shown here is derived from an EMBL/GenBank/DDBJ whole genome shotgun (WGS) entry which is preliminary data.</text>
</comment>
<feature type="transmembrane region" description="Helical" evidence="1">
    <location>
        <begin position="12"/>
        <end position="31"/>
    </location>
</feature>
<evidence type="ECO:0000256" key="1">
    <source>
        <dbReference type="SAM" id="Phobius"/>
    </source>
</evidence>
<reference evidence="3 4" key="1">
    <citation type="submission" date="2016-12" db="EMBL/GenBank/DDBJ databases">
        <title>Candidatus Reconcilibacillus cellulovorans genome.</title>
        <authorList>
            <person name="Kolinko S."/>
            <person name="Wu Y.-W."/>
            <person name="Tachea F."/>
            <person name="Denzel E."/>
            <person name="Hiras J."/>
            <person name="Baecker N."/>
            <person name="Chan L.J."/>
            <person name="Eichorst S.A."/>
            <person name="Frey D."/>
            <person name="Adams P.D."/>
            <person name="Pray T."/>
            <person name="Tanjore D."/>
            <person name="Petzold C.J."/>
            <person name="Gladden J.M."/>
            <person name="Simmons B.A."/>
            <person name="Singer S.W."/>
        </authorList>
    </citation>
    <scope>NUCLEOTIDE SEQUENCE [LARGE SCALE GENOMIC DNA]</scope>
    <source>
        <strain evidence="3">JTherm</strain>
    </source>
</reference>
<dbReference type="Proteomes" id="UP000243688">
    <property type="component" value="Unassembled WGS sequence"/>
</dbReference>
<dbReference type="Pfam" id="PF06713">
    <property type="entry name" value="bPH_4"/>
    <property type="match status" value="1"/>
</dbReference>
<proteinExistence type="predicted"/>
<feature type="domain" description="Uncharacterized protein YyaB-like PH" evidence="2">
    <location>
        <begin position="57"/>
        <end position="128"/>
    </location>
</feature>
<accession>A0A2A6DY93</accession>
<keyword evidence="1" id="KW-0812">Transmembrane</keyword>
<dbReference type="InterPro" id="IPR009589">
    <property type="entry name" value="PH_YyaB-like"/>
</dbReference>
<keyword evidence="1" id="KW-0472">Membrane</keyword>
<feature type="transmembrane region" description="Helical" evidence="1">
    <location>
        <begin position="37"/>
        <end position="61"/>
    </location>
</feature>
<evidence type="ECO:0000259" key="2">
    <source>
        <dbReference type="Pfam" id="PF06713"/>
    </source>
</evidence>
<organism evidence="3 4">
    <name type="scientific">Candidatus Reconcilbacillus cellulovorans</name>
    <dbReference type="NCBI Taxonomy" id="1906605"/>
    <lineage>
        <taxon>Bacteria</taxon>
        <taxon>Bacillati</taxon>
        <taxon>Bacillota</taxon>
        <taxon>Bacilli</taxon>
        <taxon>Bacillales</taxon>
        <taxon>Paenibacillaceae</taxon>
        <taxon>Candidatus Reconcilbacillus</taxon>
    </lineage>
</organism>